<dbReference type="AlphaFoldDB" id="A0A1B3B8Y7"/>
<name>A0A1B3B8Y7_9GAMM</name>
<evidence type="ECO:0000313" key="3">
    <source>
        <dbReference type="Proteomes" id="UP000094147"/>
    </source>
</evidence>
<protein>
    <submittedName>
        <fullName evidence="2">Uncharacterized protein</fullName>
    </submittedName>
</protein>
<dbReference type="EMBL" id="CP012418">
    <property type="protein sequence ID" value="AOE49241.1"/>
    <property type="molecule type" value="Genomic_DNA"/>
</dbReference>
<sequence>MIISLDVLDTLVLVAMGVTCLSPIILIILLIRDWLKEELW</sequence>
<accession>A0A1B3B8Y7</accession>
<feature type="transmembrane region" description="Helical" evidence="1">
    <location>
        <begin position="12"/>
        <end position="31"/>
    </location>
</feature>
<keyword evidence="1" id="KW-0472">Membrane</keyword>
<keyword evidence="1" id="KW-0812">Transmembrane</keyword>
<reference evidence="3" key="1">
    <citation type="submission" date="2015-08" db="EMBL/GenBank/DDBJ databases">
        <authorList>
            <person name="Kim K.M."/>
        </authorList>
    </citation>
    <scope>NUCLEOTIDE SEQUENCE [LARGE SCALE GENOMIC DNA]</scope>
    <source>
        <strain evidence="3">KCTC 23892</strain>
    </source>
</reference>
<dbReference type="KEGG" id="ksd:KS2013_517"/>
<dbReference type="Proteomes" id="UP000094147">
    <property type="component" value="Chromosome"/>
</dbReference>
<organism evidence="2 3">
    <name type="scientific">Kangiella sediminilitoris</name>
    <dbReference type="NCBI Taxonomy" id="1144748"/>
    <lineage>
        <taxon>Bacteria</taxon>
        <taxon>Pseudomonadati</taxon>
        <taxon>Pseudomonadota</taxon>
        <taxon>Gammaproteobacteria</taxon>
        <taxon>Kangiellales</taxon>
        <taxon>Kangiellaceae</taxon>
        <taxon>Kangiella</taxon>
    </lineage>
</organism>
<keyword evidence="3" id="KW-1185">Reference proteome</keyword>
<evidence type="ECO:0000256" key="1">
    <source>
        <dbReference type="SAM" id="Phobius"/>
    </source>
</evidence>
<keyword evidence="1" id="KW-1133">Transmembrane helix</keyword>
<gene>
    <name evidence="2" type="ORF">KS2013_517</name>
</gene>
<proteinExistence type="predicted"/>
<evidence type="ECO:0000313" key="2">
    <source>
        <dbReference type="EMBL" id="AOE49241.1"/>
    </source>
</evidence>